<dbReference type="AlphaFoldDB" id="A0A3N1ZPW6"/>
<comment type="caution">
    <text evidence="7">The sequence shown here is derived from an EMBL/GenBank/DDBJ whole genome shotgun (WGS) entry which is preliminary data.</text>
</comment>
<gene>
    <name evidence="7" type="ORF">EDD41_0074</name>
</gene>
<dbReference type="PANTHER" id="PTHR12126:SF11">
    <property type="entry name" value="NADH DEHYDROGENASE [UBIQUINONE] 1 ALPHA SUBCOMPLEX SUBUNIT 9, MITOCHONDRIAL"/>
    <property type="match status" value="1"/>
</dbReference>
<dbReference type="InterPro" id="IPR038330">
    <property type="entry name" value="TspO/MBR-related_sf"/>
</dbReference>
<dbReference type="InterPro" id="IPR051207">
    <property type="entry name" value="ComplexI_NDUFA9_subunit"/>
</dbReference>
<dbReference type="InterPro" id="IPR036291">
    <property type="entry name" value="NAD(P)-bd_dom_sf"/>
</dbReference>
<keyword evidence="3" id="KW-0812">Transmembrane</keyword>
<organism evidence="7 8">
    <name type="scientific">Luteococcus japonicus</name>
    <dbReference type="NCBI Taxonomy" id="33984"/>
    <lineage>
        <taxon>Bacteria</taxon>
        <taxon>Bacillati</taxon>
        <taxon>Actinomycetota</taxon>
        <taxon>Actinomycetes</taxon>
        <taxon>Propionibacteriales</taxon>
        <taxon>Propionibacteriaceae</taxon>
        <taxon>Luteococcus</taxon>
    </lineage>
</organism>
<evidence type="ECO:0000256" key="4">
    <source>
        <dbReference type="ARBA" id="ARBA00022989"/>
    </source>
</evidence>
<comment type="subcellular location">
    <subcellularLocation>
        <location evidence="1">Membrane</location>
        <topology evidence="1">Multi-pass membrane protein</topology>
    </subcellularLocation>
</comment>
<dbReference type="EMBL" id="RKHG01000001">
    <property type="protein sequence ID" value="ROR52955.1"/>
    <property type="molecule type" value="Genomic_DNA"/>
</dbReference>
<protein>
    <submittedName>
        <fullName evidence="7">TspO/MBR related protein</fullName>
    </submittedName>
</protein>
<dbReference type="InterPro" id="IPR004307">
    <property type="entry name" value="TspO_MBR"/>
</dbReference>
<comment type="similarity">
    <text evidence="2">Belongs to the TspO/BZRP family.</text>
</comment>
<dbReference type="GO" id="GO:0044877">
    <property type="term" value="F:protein-containing complex binding"/>
    <property type="evidence" value="ECO:0007669"/>
    <property type="project" value="TreeGrafter"/>
</dbReference>
<dbReference type="CDD" id="cd15904">
    <property type="entry name" value="TSPO_MBR"/>
    <property type="match status" value="1"/>
</dbReference>
<dbReference type="Gene3D" id="1.20.1260.100">
    <property type="entry name" value="TspO/MBR protein"/>
    <property type="match status" value="1"/>
</dbReference>
<evidence type="ECO:0000256" key="3">
    <source>
        <dbReference type="ARBA" id="ARBA00022692"/>
    </source>
</evidence>
<evidence type="ECO:0000256" key="5">
    <source>
        <dbReference type="ARBA" id="ARBA00023136"/>
    </source>
</evidence>
<dbReference type="Pfam" id="PF03073">
    <property type="entry name" value="TspO_MBR"/>
    <property type="match status" value="1"/>
</dbReference>
<dbReference type="Gene3D" id="3.40.50.720">
    <property type="entry name" value="NAD(P)-binding Rossmann-like Domain"/>
    <property type="match status" value="1"/>
</dbReference>
<evidence type="ECO:0000256" key="1">
    <source>
        <dbReference type="ARBA" id="ARBA00004141"/>
    </source>
</evidence>
<evidence type="ECO:0000313" key="8">
    <source>
        <dbReference type="Proteomes" id="UP000275749"/>
    </source>
</evidence>
<dbReference type="PANTHER" id="PTHR12126">
    <property type="entry name" value="NADH-UBIQUINONE OXIDOREDUCTASE 39 KDA SUBUNIT-RELATED"/>
    <property type="match status" value="1"/>
</dbReference>
<sequence>MRYGRLMPMTQARLGMVTRVGMVTGASGYVGGQVVERLLDNGWDVRVLARDPRKLPEWGERVHVVQGDASDDGALREAMHGAEAAWFLIHSMGSEEDFAEQDRHIATTFARAAKDEQVGRLVYLGGLHPEGEELSPHLASRVEVGEILMASGVPTAAIQAGVVLGDGSASFDMLRCLSERLPGSVGPRWLDNTIQPIHVDDVVHYLVAAADLPAEQNRTFDVGGPDVLTYAEMMDRYARVQHMGPRPSITAPVWTPRLASYWISLVTPIEAAMARPLIESLHHDTVVAERDLDELVGPPPGGTRTFEQAVQLASGGHDQYRFAKVLAATSAAVGATAALGAVATIPNTGWFKRLDTPAWQPSNALFGPVWTALYADITVISALHLTDLMEQDRTDEARRFAAALRLNLVLNSLWCWVFWRGRTLGPAAVVAAALAASSTDLVRRVGKRRERGVLLCPYAAWTTFATGLAAELWRRSR</sequence>
<dbReference type="InterPro" id="IPR016040">
    <property type="entry name" value="NAD(P)-bd_dom"/>
</dbReference>
<reference evidence="7 8" key="1">
    <citation type="submission" date="2018-11" db="EMBL/GenBank/DDBJ databases">
        <title>Sequencing the genomes of 1000 actinobacteria strains.</title>
        <authorList>
            <person name="Klenk H.-P."/>
        </authorList>
    </citation>
    <scope>NUCLEOTIDE SEQUENCE [LARGE SCALE GENOMIC DNA]</scope>
    <source>
        <strain evidence="7 8">DSM 10546</strain>
    </source>
</reference>
<feature type="domain" description="NAD(P)-binding" evidence="6">
    <location>
        <begin position="25"/>
        <end position="130"/>
    </location>
</feature>
<dbReference type="Proteomes" id="UP000275749">
    <property type="component" value="Unassembled WGS sequence"/>
</dbReference>
<keyword evidence="4" id="KW-1133">Transmembrane helix</keyword>
<evidence type="ECO:0000259" key="6">
    <source>
        <dbReference type="Pfam" id="PF13460"/>
    </source>
</evidence>
<proteinExistence type="inferred from homology"/>
<evidence type="ECO:0000313" key="7">
    <source>
        <dbReference type="EMBL" id="ROR52955.1"/>
    </source>
</evidence>
<dbReference type="Pfam" id="PF13460">
    <property type="entry name" value="NAD_binding_10"/>
    <property type="match status" value="1"/>
</dbReference>
<dbReference type="SUPFAM" id="SSF51735">
    <property type="entry name" value="NAD(P)-binding Rossmann-fold domains"/>
    <property type="match status" value="1"/>
</dbReference>
<accession>A0A3N1ZPW6</accession>
<dbReference type="GO" id="GO:0016020">
    <property type="term" value="C:membrane"/>
    <property type="evidence" value="ECO:0007669"/>
    <property type="project" value="UniProtKB-SubCell"/>
</dbReference>
<name>A0A3N1ZPW6_9ACTN</name>
<keyword evidence="5" id="KW-0472">Membrane</keyword>
<evidence type="ECO:0000256" key="2">
    <source>
        <dbReference type="ARBA" id="ARBA00007524"/>
    </source>
</evidence>